<organism evidence="1 2">
    <name type="scientific">Paracoccus broussonetiae</name>
    <dbReference type="NCBI Taxonomy" id="3075834"/>
    <lineage>
        <taxon>Bacteria</taxon>
        <taxon>Pseudomonadati</taxon>
        <taxon>Pseudomonadota</taxon>
        <taxon>Alphaproteobacteria</taxon>
        <taxon>Rhodobacterales</taxon>
        <taxon>Paracoccaceae</taxon>
        <taxon>Paracoccus</taxon>
    </lineage>
</organism>
<proteinExistence type="predicted"/>
<sequence length="124" mass="13395">MSFFDDPWTDPTDRDAFSLNFVPPSTVAAVAAEGLALRARFGRGGTAVGIARAEGLAGRSPLQAAEMRVIAGWFARHSKVRRATGWADPEKPSAGWIAWQLWGGDAGRAWVEAERGRWLPLCTG</sequence>
<protein>
    <submittedName>
        <fullName evidence="1">Uncharacterized protein</fullName>
    </submittedName>
</protein>
<evidence type="ECO:0000313" key="1">
    <source>
        <dbReference type="EMBL" id="MDT1062237.1"/>
    </source>
</evidence>
<dbReference type="RefSeq" id="WP_311759335.1">
    <property type="nucleotide sequence ID" value="NZ_JAVRQI010000007.1"/>
</dbReference>
<reference evidence="2" key="1">
    <citation type="submission" date="2023-07" db="EMBL/GenBank/DDBJ databases">
        <title>Characterization of two Paracoccaceae strains isolated from Phycosphere and proposal of Xinfangfangia lacusdiani sp. nov.</title>
        <authorList>
            <person name="Deng Y."/>
            <person name="Zhang Y.Q."/>
        </authorList>
    </citation>
    <scope>NUCLEOTIDE SEQUENCE [LARGE SCALE GENOMIC DNA]</scope>
    <source>
        <strain evidence="2">CPCC 101403</strain>
    </source>
</reference>
<dbReference type="EMBL" id="JAVRQI010000007">
    <property type="protein sequence ID" value="MDT1062237.1"/>
    <property type="molecule type" value="Genomic_DNA"/>
</dbReference>
<dbReference type="Proteomes" id="UP001251085">
    <property type="component" value="Unassembled WGS sequence"/>
</dbReference>
<gene>
    <name evidence="1" type="ORF">RM190_10230</name>
</gene>
<keyword evidence="2" id="KW-1185">Reference proteome</keyword>
<name>A0ABU3EDC1_9RHOB</name>
<evidence type="ECO:0000313" key="2">
    <source>
        <dbReference type="Proteomes" id="UP001251085"/>
    </source>
</evidence>
<comment type="caution">
    <text evidence="1">The sequence shown here is derived from an EMBL/GenBank/DDBJ whole genome shotgun (WGS) entry which is preliminary data.</text>
</comment>
<accession>A0ABU3EDC1</accession>